<dbReference type="InterPro" id="IPR009057">
    <property type="entry name" value="Homeodomain-like_sf"/>
</dbReference>
<name>A0A842JLR0_9ACTN</name>
<dbReference type="InterPro" id="IPR001647">
    <property type="entry name" value="HTH_TetR"/>
</dbReference>
<evidence type="ECO:0000256" key="2">
    <source>
        <dbReference type="PROSITE-ProRule" id="PRU00335"/>
    </source>
</evidence>
<dbReference type="Pfam" id="PF00440">
    <property type="entry name" value="TetR_N"/>
    <property type="match status" value="1"/>
</dbReference>
<dbReference type="EMBL" id="JACMSE010000017">
    <property type="protein sequence ID" value="MBC2890645.1"/>
    <property type="molecule type" value="Genomic_DNA"/>
</dbReference>
<feature type="DNA-binding region" description="H-T-H motif" evidence="2">
    <location>
        <begin position="34"/>
        <end position="53"/>
    </location>
</feature>
<dbReference type="SUPFAM" id="SSF46689">
    <property type="entry name" value="Homeodomain-like"/>
    <property type="match status" value="1"/>
</dbReference>
<sequence length="187" mass="21214">MSRPKYEPGAKTARDQVIESFWALLERKPYEKMGVREIIRAAEVNKNTFYHHFENIEDLAQQAIDEALPKELCKFFLMEGGSARKDALFLMSAPYTAARFDRVKVMLSDNGVALQGRVKLKVIDAWREALGLDAFSEIQRRLALFLAGGIISTLQGRDPREYPTVLSELAGTKPLQAFMEELSSWKS</sequence>
<dbReference type="InterPro" id="IPR050624">
    <property type="entry name" value="HTH-type_Tx_Regulator"/>
</dbReference>
<dbReference type="Gene3D" id="1.10.357.10">
    <property type="entry name" value="Tetracycline Repressor, domain 2"/>
    <property type="match status" value="1"/>
</dbReference>
<evidence type="ECO:0000256" key="1">
    <source>
        <dbReference type="ARBA" id="ARBA00023125"/>
    </source>
</evidence>
<organism evidence="4 5">
    <name type="scientific">Gordonibacter massiliensis</name>
    <name type="common">ex Traore et al. 2017</name>
    <dbReference type="NCBI Taxonomy" id="1841863"/>
    <lineage>
        <taxon>Bacteria</taxon>
        <taxon>Bacillati</taxon>
        <taxon>Actinomycetota</taxon>
        <taxon>Coriobacteriia</taxon>
        <taxon>Eggerthellales</taxon>
        <taxon>Eggerthellaceae</taxon>
        <taxon>Gordonibacter</taxon>
    </lineage>
</organism>
<dbReference type="RefSeq" id="WP_185906309.1">
    <property type="nucleotide sequence ID" value="NZ_JACMSE010000017.1"/>
</dbReference>
<evidence type="ECO:0000313" key="4">
    <source>
        <dbReference type="EMBL" id="MBC2890645.1"/>
    </source>
</evidence>
<accession>A0A842JLR0</accession>
<dbReference type="Proteomes" id="UP000587396">
    <property type="component" value="Unassembled WGS sequence"/>
</dbReference>
<dbReference type="PROSITE" id="PS50977">
    <property type="entry name" value="HTH_TETR_2"/>
    <property type="match status" value="1"/>
</dbReference>
<gene>
    <name evidence="4" type="ORF">H7313_15035</name>
</gene>
<feature type="domain" description="HTH tetR-type" evidence="3">
    <location>
        <begin position="11"/>
        <end position="71"/>
    </location>
</feature>
<keyword evidence="1 2" id="KW-0238">DNA-binding</keyword>
<comment type="caution">
    <text evidence="4">The sequence shown here is derived from an EMBL/GenBank/DDBJ whole genome shotgun (WGS) entry which is preliminary data.</text>
</comment>
<proteinExistence type="predicted"/>
<dbReference type="GO" id="GO:0003677">
    <property type="term" value="F:DNA binding"/>
    <property type="evidence" value="ECO:0007669"/>
    <property type="project" value="UniProtKB-UniRule"/>
</dbReference>
<evidence type="ECO:0000313" key="5">
    <source>
        <dbReference type="Proteomes" id="UP000587396"/>
    </source>
</evidence>
<keyword evidence="5" id="KW-1185">Reference proteome</keyword>
<dbReference type="PANTHER" id="PTHR43479">
    <property type="entry name" value="ACREF/ENVCD OPERON REPRESSOR-RELATED"/>
    <property type="match status" value="1"/>
</dbReference>
<protein>
    <submittedName>
        <fullName evidence="4">TetR/AcrR family transcriptional regulator</fullName>
    </submittedName>
</protein>
<reference evidence="4 5" key="1">
    <citation type="submission" date="2020-08" db="EMBL/GenBank/DDBJ databases">
        <authorList>
            <person name="Liu C."/>
            <person name="Sun Q."/>
        </authorList>
    </citation>
    <scope>NUCLEOTIDE SEQUENCE [LARGE SCALE GENOMIC DNA]</scope>
    <source>
        <strain evidence="4 5">N22</strain>
    </source>
</reference>
<evidence type="ECO:0000259" key="3">
    <source>
        <dbReference type="PROSITE" id="PS50977"/>
    </source>
</evidence>
<dbReference type="AlphaFoldDB" id="A0A842JLR0"/>
<dbReference type="PANTHER" id="PTHR43479:SF11">
    <property type="entry name" value="ACREF_ENVCD OPERON REPRESSOR-RELATED"/>
    <property type="match status" value="1"/>
</dbReference>